<evidence type="ECO:0000313" key="2">
    <source>
        <dbReference type="Proteomes" id="UP000237056"/>
    </source>
</evidence>
<name>A0A2S4N7V3_9FLAO</name>
<gene>
    <name evidence="1" type="ORF">Q361_11026</name>
</gene>
<evidence type="ECO:0000313" key="1">
    <source>
        <dbReference type="EMBL" id="POS01443.1"/>
    </source>
</evidence>
<organism evidence="1 2">
    <name type="scientific">Flavobacterium croceum DSM 17960</name>
    <dbReference type="NCBI Taxonomy" id="1121886"/>
    <lineage>
        <taxon>Bacteria</taxon>
        <taxon>Pseudomonadati</taxon>
        <taxon>Bacteroidota</taxon>
        <taxon>Flavobacteriia</taxon>
        <taxon>Flavobacteriales</taxon>
        <taxon>Flavobacteriaceae</taxon>
        <taxon>Flavobacterium</taxon>
    </lineage>
</organism>
<dbReference type="PROSITE" id="PS51257">
    <property type="entry name" value="PROKAR_LIPOPROTEIN"/>
    <property type="match status" value="1"/>
</dbReference>
<comment type="caution">
    <text evidence="1">The sequence shown here is derived from an EMBL/GenBank/DDBJ whole genome shotgun (WGS) entry which is preliminary data.</text>
</comment>
<proteinExistence type="predicted"/>
<dbReference type="EMBL" id="PQNY01000010">
    <property type="protein sequence ID" value="POS01443.1"/>
    <property type="molecule type" value="Genomic_DNA"/>
</dbReference>
<sequence>MNLKKIISGVAIAMLIVSCNKNETEEKTISQDDASVSAKIDMANDDVANIVDDQYENMNTNTFANKSIETPFSQCAVITRVPAFGTPLVAGDLVTKTIDFGTGCTLSNGNVVKGKIVITFTYQPTATSQTINYQFVNFYHNAIKLEGNKTFTRTMVAETATTLAHPIVVMNMDLYAIFPNGNVYHRVGTRTREIIEGIGTPALLDNVYKITGSWTTTYPNATTMSSSITTPLHIKMNCMAVNKPLIVFGVITFVRNNTTATLDYGNGDCDNTAQFTVNGNSYTVVIGN</sequence>
<dbReference type="Proteomes" id="UP000237056">
    <property type="component" value="Unassembled WGS sequence"/>
</dbReference>
<evidence type="ECO:0008006" key="3">
    <source>
        <dbReference type="Google" id="ProtNLM"/>
    </source>
</evidence>
<keyword evidence="2" id="KW-1185">Reference proteome</keyword>
<reference evidence="1 2" key="1">
    <citation type="submission" date="2018-01" db="EMBL/GenBank/DDBJ databases">
        <title>Genomic Encyclopedia of Type Strains, Phase I: the one thousand microbial genomes (KMG-I) project.</title>
        <authorList>
            <person name="Goeker M."/>
        </authorList>
    </citation>
    <scope>NUCLEOTIDE SEQUENCE [LARGE SCALE GENOMIC DNA]</scope>
    <source>
        <strain evidence="1 2">DSM 17960</strain>
    </source>
</reference>
<accession>A0A2S4N7V3</accession>
<dbReference type="OrthoDB" id="1114031at2"/>
<protein>
    <recommendedName>
        <fullName evidence="3">Lipoprotein</fullName>
    </recommendedName>
</protein>
<dbReference type="AlphaFoldDB" id="A0A2S4N7V3"/>
<dbReference type="RefSeq" id="WP_103726297.1">
    <property type="nucleotide sequence ID" value="NZ_PQNY01000010.1"/>
</dbReference>